<sequence length="175" mass="20559">MITFTRVNTSDSNYPFVENLLHFSFPEAERRDDEEQRKNTDTNPKFSCYLITDGDIQVGLFTLWKLDGFHYAEHLATSPEVRNRGYGKQIMEKVKEIVPDILVLEVEEPADEMSIRRIGFYKRCGLQLCEKDYFQPPYRKGGEGMPLKLMFYGTDSIDNRFEDIRKDIYKEVYGV</sequence>
<evidence type="ECO:0000313" key="3">
    <source>
        <dbReference type="Proteomes" id="UP000784286"/>
    </source>
</evidence>
<accession>A0A948X063</accession>
<proteinExistence type="predicted"/>
<dbReference type="PROSITE" id="PS51186">
    <property type="entry name" value="GNAT"/>
    <property type="match status" value="1"/>
</dbReference>
<evidence type="ECO:0000259" key="1">
    <source>
        <dbReference type="PROSITE" id="PS51186"/>
    </source>
</evidence>
<comment type="caution">
    <text evidence="2">The sequence shown here is derived from an EMBL/GenBank/DDBJ whole genome shotgun (WGS) entry which is preliminary data.</text>
</comment>
<protein>
    <submittedName>
        <fullName evidence="2">GNAT family N-acetyltransferase</fullName>
    </submittedName>
</protein>
<reference evidence="2" key="2">
    <citation type="submission" date="2021-04" db="EMBL/GenBank/DDBJ databases">
        <authorList>
            <person name="Gilroy R."/>
        </authorList>
    </citation>
    <scope>NUCLEOTIDE SEQUENCE</scope>
    <source>
        <strain evidence="2">8470</strain>
    </source>
</reference>
<dbReference type="EMBL" id="JAHLFJ010000005">
    <property type="protein sequence ID" value="MBU3855057.1"/>
    <property type="molecule type" value="Genomic_DNA"/>
</dbReference>
<dbReference type="Proteomes" id="UP000784286">
    <property type="component" value="Unassembled WGS sequence"/>
</dbReference>
<dbReference type="SUPFAM" id="SSF55729">
    <property type="entry name" value="Acyl-CoA N-acyltransferases (Nat)"/>
    <property type="match status" value="1"/>
</dbReference>
<evidence type="ECO:0000313" key="2">
    <source>
        <dbReference type="EMBL" id="MBU3855057.1"/>
    </source>
</evidence>
<reference evidence="2" key="1">
    <citation type="journal article" date="2021" name="PeerJ">
        <title>Extensive microbial diversity within the chicken gut microbiome revealed by metagenomics and culture.</title>
        <authorList>
            <person name="Gilroy R."/>
            <person name="Ravi A."/>
            <person name="Getino M."/>
            <person name="Pursley I."/>
            <person name="Horton D.L."/>
            <person name="Alikhan N.F."/>
            <person name="Baker D."/>
            <person name="Gharbi K."/>
            <person name="Hall N."/>
            <person name="Watson M."/>
            <person name="Adriaenssens E.M."/>
            <person name="Foster-Nyarko E."/>
            <person name="Jarju S."/>
            <person name="Secka A."/>
            <person name="Antonio M."/>
            <person name="Oren A."/>
            <person name="Chaudhuri R.R."/>
            <person name="La Ragione R."/>
            <person name="Hildebrand F."/>
            <person name="Pallen M.J."/>
        </authorList>
    </citation>
    <scope>NUCLEOTIDE SEQUENCE</scope>
    <source>
        <strain evidence="2">8470</strain>
    </source>
</reference>
<dbReference type="CDD" id="cd04301">
    <property type="entry name" value="NAT_SF"/>
    <property type="match status" value="1"/>
</dbReference>
<dbReference type="AlphaFoldDB" id="A0A948X063"/>
<dbReference type="Pfam" id="PF00583">
    <property type="entry name" value="Acetyltransf_1"/>
    <property type="match status" value="1"/>
</dbReference>
<dbReference type="GO" id="GO:0016747">
    <property type="term" value="F:acyltransferase activity, transferring groups other than amino-acyl groups"/>
    <property type="evidence" value="ECO:0007669"/>
    <property type="project" value="InterPro"/>
</dbReference>
<dbReference type="InterPro" id="IPR016181">
    <property type="entry name" value="Acyl_CoA_acyltransferase"/>
</dbReference>
<organism evidence="2 3">
    <name type="scientific">Candidatus Phocaeicola excrementipullorum</name>
    <dbReference type="NCBI Taxonomy" id="2838731"/>
    <lineage>
        <taxon>Bacteria</taxon>
        <taxon>Pseudomonadati</taxon>
        <taxon>Bacteroidota</taxon>
        <taxon>Bacteroidia</taxon>
        <taxon>Bacteroidales</taxon>
        <taxon>Bacteroidaceae</taxon>
        <taxon>Phocaeicola</taxon>
    </lineage>
</organism>
<feature type="domain" description="N-acetyltransferase" evidence="1">
    <location>
        <begin position="2"/>
        <end position="152"/>
    </location>
</feature>
<dbReference type="InterPro" id="IPR000182">
    <property type="entry name" value="GNAT_dom"/>
</dbReference>
<name>A0A948X063_9BACT</name>
<dbReference type="Gene3D" id="3.40.630.30">
    <property type="match status" value="1"/>
</dbReference>
<gene>
    <name evidence="2" type="ORF">H9928_00595</name>
</gene>